<name>A0A6N1NV42_9VIRU</name>
<accession>A0A6N1NV42</accession>
<dbReference type="PROSITE" id="PS50280">
    <property type="entry name" value="SET"/>
    <property type="match status" value="1"/>
</dbReference>
<organism evidence="3">
    <name type="scientific">Tupanvirus deep ocean</name>
    <dbReference type="NCBI Taxonomy" id="2126984"/>
    <lineage>
        <taxon>Viruses</taxon>
        <taxon>Varidnaviria</taxon>
        <taxon>Bamfordvirae</taxon>
        <taxon>Nucleocytoviricota</taxon>
        <taxon>Megaviricetes</taxon>
        <taxon>Imitervirales</taxon>
        <taxon>Mimiviridae</taxon>
        <taxon>Megamimivirinae</taxon>
        <taxon>Tupanvirus</taxon>
        <taxon>Tupanvirus altamarinense</taxon>
    </lineage>
</organism>
<feature type="compositionally biased region" description="Basic and acidic residues" evidence="1">
    <location>
        <begin position="313"/>
        <end position="324"/>
    </location>
</feature>
<reference evidence="3" key="1">
    <citation type="submission" date="2017-06" db="EMBL/GenBank/DDBJ databases">
        <authorList>
            <person name="Assis F.L."/>
            <person name="Abrahao J.S."/>
            <person name="Silva L."/>
            <person name="Khalil J.B."/>
            <person name="Rodrigues R."/>
            <person name="Silva L.S."/>
            <person name="Boratto P."/>
            <person name="Andrade M."/>
            <person name="Kroon E.G."/>
            <person name="Ribeiro B."/>
            <person name="Bergier I."/>
            <person name="Seligmann H."/>
            <person name="Ghigo E."/>
            <person name="Colson P."/>
            <person name="Levasseur A."/>
            <person name="Raoult D."/>
            <person name="Scola B.L."/>
        </authorList>
    </citation>
    <scope>NUCLEOTIDE SEQUENCE</scope>
    <source>
        <strain evidence="3">Deep ocean</strain>
    </source>
</reference>
<evidence type="ECO:0000313" key="3">
    <source>
        <dbReference type="EMBL" id="QKU34312.1"/>
    </source>
</evidence>
<dbReference type="EMBL" id="MF405918">
    <property type="protein sequence ID" value="QKU34312.1"/>
    <property type="molecule type" value="Genomic_DNA"/>
</dbReference>
<feature type="domain" description="SET" evidence="2">
    <location>
        <begin position="22"/>
        <end position="163"/>
    </location>
</feature>
<feature type="compositionally biased region" description="Polar residues" evidence="1">
    <location>
        <begin position="298"/>
        <end position="312"/>
    </location>
</feature>
<dbReference type="Gene3D" id="2.170.270.10">
    <property type="entry name" value="SET domain"/>
    <property type="match status" value="1"/>
</dbReference>
<proteinExistence type="predicted"/>
<protein>
    <recommendedName>
        <fullName evidence="2">SET domain-containing protein</fullName>
    </recommendedName>
</protein>
<dbReference type="Pfam" id="PF00856">
    <property type="entry name" value="SET"/>
    <property type="match status" value="1"/>
</dbReference>
<evidence type="ECO:0000256" key="1">
    <source>
        <dbReference type="SAM" id="MobiDB-lite"/>
    </source>
</evidence>
<dbReference type="SUPFAM" id="SSF82199">
    <property type="entry name" value="SET domain"/>
    <property type="match status" value="1"/>
</dbReference>
<dbReference type="RefSeq" id="YP_010780933.1">
    <property type="nucleotide sequence ID" value="NC_075038.1"/>
</dbReference>
<dbReference type="GeneID" id="80517624"/>
<dbReference type="InterPro" id="IPR046341">
    <property type="entry name" value="SET_dom_sf"/>
</dbReference>
<dbReference type="KEGG" id="vg:80517624"/>
<reference evidence="3" key="2">
    <citation type="journal article" date="2018" name="Nat. Commun.">
        <title>Tailed giant Tupanvirus possesses the most complete translational apparatus of the known virosphere.</title>
        <authorList>
            <person name="Abrahao J."/>
            <person name="Silva L."/>
            <person name="Silva L.S."/>
            <person name="Khalil J.Y.B."/>
            <person name="Rodrigues R."/>
            <person name="Arantes T."/>
            <person name="Assis F."/>
            <person name="Boratto P."/>
            <person name="Andrade M."/>
            <person name="Kroon E.G."/>
            <person name="Ribeiro B."/>
            <person name="Bergier I."/>
            <person name="Seligmann H."/>
            <person name="Ghigo E."/>
            <person name="Colson P."/>
            <person name="Levasseur A."/>
            <person name="Kroemer G."/>
            <person name="Raoult D."/>
            <person name="La Scola B."/>
        </authorList>
    </citation>
    <scope>NUCLEOTIDE SEQUENCE [LARGE SCALE GENOMIC DNA]</scope>
    <source>
        <strain evidence="3">Deep ocean</strain>
    </source>
</reference>
<sequence length="324" mass="37223">MDNKNSDIVEYNDYAALIYKHPNIEVCDINNFRSIRATQNIKTGEMLLLEHVFSAKSATCHLAIENNEALFNMYHPRISSFVETKLEDKFEQTKKKLSHNCFGMANGNKLINIYLQQINHSCTASCAVYVQEDYTFEGTNIVFMELYAIKNIEKDTEITINYGPDTAHKRDFECNCGLEIDKRQMIFNISSKLVKILSVDNNKKIKEKVYKYLHTPISKKILLNQFLANNGIFVNNNSISCYTKEGVEMINKVVHSYLGINGDIKNDDGKIIEDKINQHKLNIFMHVLNEGILLNSQTQTDDNQESQNITEPDNSKEPSDEEKK</sequence>
<feature type="region of interest" description="Disordered" evidence="1">
    <location>
        <begin position="298"/>
        <end position="324"/>
    </location>
</feature>
<evidence type="ECO:0000259" key="2">
    <source>
        <dbReference type="PROSITE" id="PS50280"/>
    </source>
</evidence>
<dbReference type="InterPro" id="IPR001214">
    <property type="entry name" value="SET_dom"/>
</dbReference>